<evidence type="ECO:0000313" key="1">
    <source>
        <dbReference type="Proteomes" id="UP000095286"/>
    </source>
</evidence>
<sequence length="884" mass="102917">MITASSSFQRAKSRNKAIAKGSITIEDDYEEIEAANNADNEAFNFYNNDGGGGKDAQRSQQLNHDSIFEQGETRDFLQFLRRIKYDHRQCPYNDKEPVTVDVSVLVSNIRAVSEVTMDYALELFYREAWVDKRLDYDKTLFKNKTEIALHESYTNFIWHPDTFMPNAIASKNPQKQSISHRSLLRLSDNGQILYSRRISIVAECPMDLTLFPFDKQICKLGIESYGYTADQVLYKWSSGLRKALILARIRLPDFQITEAYVTSQLESYATGDYSRLYICFVFTRSSGFCFLQLIIPSTAVVITSWVSLWMESETEFQDMISIILAITFLIFSYNEMMPRVSYILGINIYLGVCFCIVFLSLIKLAFIKFLKQKLKNRRTALHTMMPSYTANVAHSTSGIIENPSLSNCEVVSNGTANYRTIAVPIDFSNSSVDLFTIKYRNKFIGKFIPRLKYDEKWIKKFQCVSQVNTIRGSKLKSKKIQQSLMFDDENEYEYEDENIEDMSFANQGQSQYFLNYLRKINYDHRAFPNDDGESGSVIVYVSVLVNNIRSVSEVTMDYSLELIFREVWTDNRLIFNPNEFQNKSLLELHESYVDSIWHPDTFIPNAIYSKNPRTMSISHRSLLRLRQDGQVLYSRRISIVAECLMDLTMFPFDKQLCHLDIESYGHTLNVLQYNWSHVGNQKALKLGKIRLPEFQITDAYVTKKNETYATGTYSRLYICFIFTRSIGYCFLQLIIPSTAIVITSWVSLWMDNQTSFQDMISIILTITFLLFSYNEVMPKISYIKMMDTYLLFCFMLVFLSLIKLAILRYMRERIATAVQDDKFLPNFCRLLLETCDLNKMETSKHSVAIPIDKDEYKVHKEHMQIFNIKITFTKQTIRRFHPLI</sequence>
<organism evidence="1 2">
    <name type="scientific">Rhabditophanes sp. KR3021</name>
    <dbReference type="NCBI Taxonomy" id="114890"/>
    <lineage>
        <taxon>Eukaryota</taxon>
        <taxon>Metazoa</taxon>
        <taxon>Ecdysozoa</taxon>
        <taxon>Nematoda</taxon>
        <taxon>Chromadorea</taxon>
        <taxon>Rhabditida</taxon>
        <taxon>Tylenchina</taxon>
        <taxon>Panagrolaimomorpha</taxon>
        <taxon>Strongyloidoidea</taxon>
        <taxon>Alloionematidae</taxon>
        <taxon>Rhabditophanes</taxon>
    </lineage>
</organism>
<name>A0AC35U6C1_9BILA</name>
<proteinExistence type="predicted"/>
<evidence type="ECO:0000313" key="2">
    <source>
        <dbReference type="WBParaSite" id="RSKR_0000798000.1"/>
    </source>
</evidence>
<reference evidence="2" key="1">
    <citation type="submission" date="2016-11" db="UniProtKB">
        <authorList>
            <consortium name="WormBaseParasite"/>
        </authorList>
    </citation>
    <scope>IDENTIFICATION</scope>
    <source>
        <strain evidence="2">KR3021</strain>
    </source>
</reference>
<protein>
    <submittedName>
        <fullName evidence="2">Neur_chan_LBD domain-containing protein</fullName>
    </submittedName>
</protein>
<dbReference type="WBParaSite" id="RSKR_0000798000.1">
    <property type="protein sequence ID" value="RSKR_0000798000.1"/>
    <property type="gene ID" value="RSKR_0000798000"/>
</dbReference>
<dbReference type="Proteomes" id="UP000095286">
    <property type="component" value="Unplaced"/>
</dbReference>
<accession>A0AC35U6C1</accession>